<dbReference type="InterPro" id="IPR025944">
    <property type="entry name" value="Sigma_54_int_dom_CS"/>
</dbReference>
<dbReference type="PANTHER" id="PTHR32071">
    <property type="entry name" value="TRANSCRIPTIONAL REGULATORY PROTEIN"/>
    <property type="match status" value="1"/>
</dbReference>
<dbReference type="EMBL" id="APJX01000014">
    <property type="protein sequence ID" value="EMS77567.1"/>
    <property type="molecule type" value="Genomic_DNA"/>
</dbReference>
<dbReference type="PROSITE" id="PS00688">
    <property type="entry name" value="SIGMA54_INTERACT_3"/>
    <property type="match status" value="1"/>
</dbReference>
<dbReference type="SUPFAM" id="SSF52540">
    <property type="entry name" value="P-loop containing nucleoside triphosphate hydrolases"/>
    <property type="match status" value="1"/>
</dbReference>
<dbReference type="PROSITE" id="PS50113">
    <property type="entry name" value="PAC"/>
    <property type="match status" value="1"/>
</dbReference>
<dbReference type="Pfam" id="PF00158">
    <property type="entry name" value="Sigma54_activat"/>
    <property type="match status" value="1"/>
</dbReference>
<evidence type="ECO:0000313" key="10">
    <source>
        <dbReference type="Proteomes" id="UP000014216"/>
    </source>
</evidence>
<name>S0G001_9BACT</name>
<feature type="domain" description="PAS" evidence="7">
    <location>
        <begin position="8"/>
        <end position="53"/>
    </location>
</feature>
<evidence type="ECO:0000256" key="1">
    <source>
        <dbReference type="ARBA" id="ARBA00022741"/>
    </source>
</evidence>
<proteinExistence type="predicted"/>
<dbReference type="GO" id="GO:0005524">
    <property type="term" value="F:ATP binding"/>
    <property type="evidence" value="ECO:0007669"/>
    <property type="project" value="UniProtKB-KW"/>
</dbReference>
<keyword evidence="1" id="KW-0547">Nucleotide-binding</keyword>
<organism evidence="9 10">
    <name type="scientific">Desulfotignum phosphitoxidans DSM 13687</name>
    <dbReference type="NCBI Taxonomy" id="1286635"/>
    <lineage>
        <taxon>Bacteria</taxon>
        <taxon>Pseudomonadati</taxon>
        <taxon>Thermodesulfobacteriota</taxon>
        <taxon>Desulfobacteria</taxon>
        <taxon>Desulfobacterales</taxon>
        <taxon>Desulfobacteraceae</taxon>
        <taxon>Desulfotignum</taxon>
    </lineage>
</organism>
<gene>
    <name evidence="9" type="ORF">Dpo_14c00510</name>
</gene>
<dbReference type="InterPro" id="IPR025943">
    <property type="entry name" value="Sigma_54_int_dom_ATP-bd_2"/>
</dbReference>
<dbReference type="Pfam" id="PF25601">
    <property type="entry name" value="AAA_lid_14"/>
    <property type="match status" value="1"/>
</dbReference>
<keyword evidence="5" id="KW-0804">Transcription</keyword>
<dbReference type="Gene3D" id="1.10.10.60">
    <property type="entry name" value="Homeodomain-like"/>
    <property type="match status" value="1"/>
</dbReference>
<dbReference type="SMART" id="SM00091">
    <property type="entry name" value="PAS"/>
    <property type="match status" value="1"/>
</dbReference>
<dbReference type="InterPro" id="IPR000700">
    <property type="entry name" value="PAS-assoc_C"/>
</dbReference>
<dbReference type="AlphaFoldDB" id="S0G001"/>
<dbReference type="Gene3D" id="3.30.450.20">
    <property type="entry name" value="PAS domain"/>
    <property type="match status" value="1"/>
</dbReference>
<keyword evidence="2" id="KW-0067">ATP-binding</keyword>
<dbReference type="Proteomes" id="UP000014216">
    <property type="component" value="Unassembled WGS sequence"/>
</dbReference>
<evidence type="ECO:0000259" key="8">
    <source>
        <dbReference type="PROSITE" id="PS50113"/>
    </source>
</evidence>
<dbReference type="PROSITE" id="PS50112">
    <property type="entry name" value="PAS"/>
    <property type="match status" value="1"/>
</dbReference>
<dbReference type="Pfam" id="PF13426">
    <property type="entry name" value="PAS_9"/>
    <property type="match status" value="1"/>
</dbReference>
<dbReference type="NCBIfam" id="TIGR00229">
    <property type="entry name" value="sensory_box"/>
    <property type="match status" value="1"/>
</dbReference>
<dbReference type="InterPro" id="IPR025662">
    <property type="entry name" value="Sigma_54_int_dom_ATP-bd_1"/>
</dbReference>
<dbReference type="SUPFAM" id="SSF46689">
    <property type="entry name" value="Homeodomain-like"/>
    <property type="match status" value="1"/>
</dbReference>
<keyword evidence="9" id="KW-0808">Transferase</keyword>
<feature type="domain" description="Sigma-54 factor interaction" evidence="6">
    <location>
        <begin position="150"/>
        <end position="379"/>
    </location>
</feature>
<evidence type="ECO:0000259" key="6">
    <source>
        <dbReference type="PROSITE" id="PS50045"/>
    </source>
</evidence>
<evidence type="ECO:0000313" key="9">
    <source>
        <dbReference type="EMBL" id="EMS77567.1"/>
    </source>
</evidence>
<sequence>MKTYELWNVHFLNQIIDTMAEGLFTLDDQGIITSWNRAMEKISGFTALEAVGQRCDILKCSRCYGKQCPADIHECGVLRHGRTEAKECFVRHKDGYDVPVIKNARLAKDTQGHILGIVETITDLTELSLAKKREEDARRQLQEAFGLGNIIGRSPAMQNVFEAIRAAADSRATVLIQGESGTGKELVAKAIHYHASENQRPLITVNCSALSETLLESELFGHVKGAFTGAHKDHMGRFEQADTGTIFLDEIGELTPYMQVKLLRVLQEREIERVGDTKKRKIDIRIIAATNKDLTDLTRQGVFREDLFYRLKVFTIQIPPLRDRKADMVLLTDYFVRKIGKREKKQIKGVSPGAMKLLMAHTWPGNVRELENAIEHAFVVCGNAYISETDLPAEIQNTRAGQTQTCLPDPSHERASRHLTREALVDLLNQCHWNKAEVARRIGKSRTLVWKLMKKWEIPLQQPHNEPG</sequence>
<dbReference type="PROSITE" id="PS00675">
    <property type="entry name" value="SIGMA54_INTERACT_1"/>
    <property type="match status" value="1"/>
</dbReference>
<feature type="domain" description="PAC" evidence="8">
    <location>
        <begin position="83"/>
        <end position="136"/>
    </location>
</feature>
<dbReference type="InterPro" id="IPR009057">
    <property type="entry name" value="Homeodomain-like_sf"/>
</dbReference>
<evidence type="ECO:0000256" key="3">
    <source>
        <dbReference type="ARBA" id="ARBA00023015"/>
    </source>
</evidence>
<dbReference type="InterPro" id="IPR002078">
    <property type="entry name" value="Sigma_54_int"/>
</dbReference>
<dbReference type="PROSITE" id="PS00676">
    <property type="entry name" value="SIGMA54_INTERACT_2"/>
    <property type="match status" value="1"/>
</dbReference>
<dbReference type="CDD" id="cd00009">
    <property type="entry name" value="AAA"/>
    <property type="match status" value="1"/>
</dbReference>
<comment type="caution">
    <text evidence="9">The sequence shown here is derived from an EMBL/GenBank/DDBJ whole genome shotgun (WGS) entry which is preliminary data.</text>
</comment>
<dbReference type="SMART" id="SM00382">
    <property type="entry name" value="AAA"/>
    <property type="match status" value="1"/>
</dbReference>
<dbReference type="OrthoDB" id="5413348at2"/>
<dbReference type="Gene3D" id="3.40.50.300">
    <property type="entry name" value="P-loop containing nucleotide triphosphate hydrolases"/>
    <property type="match status" value="1"/>
</dbReference>
<dbReference type="InterPro" id="IPR000014">
    <property type="entry name" value="PAS"/>
</dbReference>
<reference evidence="9 10" key="1">
    <citation type="journal article" date="2013" name="Genome Announc.">
        <title>Draft Genome Sequence of Desulfotignum phosphitoxidans DSM 13687 Strain FiPS-3.</title>
        <authorList>
            <person name="Poehlein A."/>
            <person name="Daniel R."/>
            <person name="Simeonova D.D."/>
        </authorList>
    </citation>
    <scope>NUCLEOTIDE SEQUENCE [LARGE SCALE GENOMIC DNA]</scope>
    <source>
        <strain evidence="9 10">DSM 13687</strain>
    </source>
</reference>
<evidence type="ECO:0000256" key="5">
    <source>
        <dbReference type="ARBA" id="ARBA00023163"/>
    </source>
</evidence>
<dbReference type="SUPFAM" id="SSF55785">
    <property type="entry name" value="PYP-like sensor domain (PAS domain)"/>
    <property type="match status" value="1"/>
</dbReference>
<keyword evidence="3" id="KW-0805">Transcription regulation</keyword>
<dbReference type="InterPro" id="IPR027417">
    <property type="entry name" value="P-loop_NTPase"/>
</dbReference>
<keyword evidence="4" id="KW-0238">DNA-binding</keyword>
<keyword evidence="10" id="KW-1185">Reference proteome</keyword>
<accession>S0G001</accession>
<dbReference type="GO" id="GO:0016301">
    <property type="term" value="F:kinase activity"/>
    <property type="evidence" value="ECO:0007669"/>
    <property type="project" value="UniProtKB-KW"/>
</dbReference>
<dbReference type="GO" id="GO:0003677">
    <property type="term" value="F:DNA binding"/>
    <property type="evidence" value="ECO:0007669"/>
    <property type="project" value="UniProtKB-KW"/>
</dbReference>
<dbReference type="RefSeq" id="WP_006968464.1">
    <property type="nucleotide sequence ID" value="NZ_APJX01000014.1"/>
</dbReference>
<evidence type="ECO:0000256" key="4">
    <source>
        <dbReference type="ARBA" id="ARBA00023125"/>
    </source>
</evidence>
<dbReference type="Gene3D" id="1.10.8.60">
    <property type="match status" value="1"/>
</dbReference>
<dbReference type="InterPro" id="IPR003593">
    <property type="entry name" value="AAA+_ATPase"/>
</dbReference>
<dbReference type="InterPro" id="IPR058031">
    <property type="entry name" value="AAA_lid_NorR"/>
</dbReference>
<evidence type="ECO:0000256" key="2">
    <source>
        <dbReference type="ARBA" id="ARBA00022840"/>
    </source>
</evidence>
<keyword evidence="9" id="KW-0418">Kinase</keyword>
<dbReference type="InterPro" id="IPR035965">
    <property type="entry name" value="PAS-like_dom_sf"/>
</dbReference>
<dbReference type="CDD" id="cd00130">
    <property type="entry name" value="PAS"/>
    <property type="match status" value="1"/>
</dbReference>
<dbReference type="FunFam" id="3.40.50.300:FF:000006">
    <property type="entry name" value="DNA-binding transcriptional regulator NtrC"/>
    <property type="match status" value="1"/>
</dbReference>
<protein>
    <submittedName>
        <fullName evidence="9">Sigma-54 dependent sensory box histidine kinase/response regulator</fullName>
    </submittedName>
</protein>
<evidence type="ECO:0000259" key="7">
    <source>
        <dbReference type="PROSITE" id="PS50112"/>
    </source>
</evidence>
<dbReference type="PROSITE" id="PS50045">
    <property type="entry name" value="SIGMA54_INTERACT_4"/>
    <property type="match status" value="1"/>
</dbReference>
<dbReference type="GO" id="GO:0006355">
    <property type="term" value="P:regulation of DNA-templated transcription"/>
    <property type="evidence" value="ECO:0007669"/>
    <property type="project" value="InterPro"/>
</dbReference>